<dbReference type="Gene3D" id="3.40.50.150">
    <property type="entry name" value="Vaccinia Virus protein VP39"/>
    <property type="match status" value="1"/>
</dbReference>
<protein>
    <submittedName>
        <fullName evidence="1">Class I SAM-dependent methyltransferase</fullName>
    </submittedName>
</protein>
<reference evidence="2" key="1">
    <citation type="submission" date="2014-12" db="EMBL/GenBank/DDBJ databases">
        <title>Complete genome sequence of a multi-drug resistant Klebsiella pneumoniae.</title>
        <authorList>
            <person name="Hua X."/>
            <person name="Chen Q."/>
            <person name="Li X."/>
            <person name="Feng Y."/>
            <person name="Ruan Z."/>
            <person name="Yu Y."/>
        </authorList>
    </citation>
    <scope>NUCLEOTIDE SEQUENCE [LARGE SCALE GENOMIC DNA]</scope>
    <source>
        <strain evidence="2">5.12</strain>
    </source>
</reference>
<dbReference type="EMBL" id="CP052766">
    <property type="protein sequence ID" value="QJR81839.1"/>
    <property type="molecule type" value="Genomic_DNA"/>
</dbReference>
<keyword evidence="1" id="KW-0808">Transferase</keyword>
<dbReference type="RefSeq" id="WP_075610595.1">
    <property type="nucleotide sequence ID" value="NZ_CP052766.1"/>
</dbReference>
<dbReference type="Pfam" id="PF13489">
    <property type="entry name" value="Methyltransf_23"/>
    <property type="match status" value="1"/>
</dbReference>
<dbReference type="PANTHER" id="PTHR43861">
    <property type="entry name" value="TRANS-ACONITATE 2-METHYLTRANSFERASE-RELATED"/>
    <property type="match status" value="1"/>
</dbReference>
<reference evidence="1 2" key="2">
    <citation type="submission" date="2020-04" db="EMBL/GenBank/DDBJ databases">
        <title>Complete genome sequence of Alteromonas pelagimontana 5.12T.</title>
        <authorList>
            <person name="Sinha R.K."/>
            <person name="Krishnan K.P."/>
            <person name="Kurian J.P."/>
        </authorList>
    </citation>
    <scope>NUCLEOTIDE SEQUENCE [LARGE SCALE GENOMIC DNA]</scope>
    <source>
        <strain evidence="1 2">5.12</strain>
    </source>
</reference>
<gene>
    <name evidence="1" type="ORF">CA267_014265</name>
</gene>
<accession>A0A6M4MFG3</accession>
<organism evidence="1 2">
    <name type="scientific">Alteromonas pelagimontana</name>
    <dbReference type="NCBI Taxonomy" id="1858656"/>
    <lineage>
        <taxon>Bacteria</taxon>
        <taxon>Pseudomonadati</taxon>
        <taxon>Pseudomonadota</taxon>
        <taxon>Gammaproteobacteria</taxon>
        <taxon>Alteromonadales</taxon>
        <taxon>Alteromonadaceae</taxon>
        <taxon>Alteromonas/Salinimonas group</taxon>
        <taxon>Alteromonas</taxon>
    </lineage>
</organism>
<dbReference type="AlphaFoldDB" id="A0A6M4MFG3"/>
<dbReference type="CDD" id="cd02440">
    <property type="entry name" value="AdoMet_MTases"/>
    <property type="match status" value="1"/>
</dbReference>
<dbReference type="OrthoDB" id="9801609at2"/>
<dbReference type="Proteomes" id="UP000219285">
    <property type="component" value="Chromosome"/>
</dbReference>
<keyword evidence="2" id="KW-1185">Reference proteome</keyword>
<dbReference type="KEGG" id="apel:CA267_014265"/>
<proteinExistence type="predicted"/>
<name>A0A6M4MFG3_9ALTE</name>
<dbReference type="GO" id="GO:0008168">
    <property type="term" value="F:methyltransferase activity"/>
    <property type="evidence" value="ECO:0007669"/>
    <property type="project" value="UniProtKB-KW"/>
</dbReference>
<sequence length="369" mass="41617">MKAGKITRCAGEFQVTVNEAAPPAQYYVWEKFTADESLDELKVTVLPYLTSMEADLAMLNWFDMLIIGGRIRLETPDMDFAARQWLQAEWSDDNIKTAESPARKAFAAIWGEQQNGNPRNKNYCEMGQNIYKSGYNARRMELLLIRAGFCETEIICGDGVLTAIAHKTMRRGERQIANSYDMIREDHRNRYLFASEFLGADPGMEILDLACGIGYGTLLLSEKVGAAVIGVDIDKGAIAQARRYFNGENTAYLNVDARYADFAENSFDAIVSFETIEHVEFDELLAANFYYWLKPGGQLICSTPNEDVMPFDKQRFKFHVKHYTNSELTDLLENAGFSITAMFTQRDDVAAQVEEGDDGCFTIAVAEKR</sequence>
<dbReference type="InterPro" id="IPR029063">
    <property type="entry name" value="SAM-dependent_MTases_sf"/>
</dbReference>
<evidence type="ECO:0000313" key="1">
    <source>
        <dbReference type="EMBL" id="QJR81839.1"/>
    </source>
</evidence>
<dbReference type="GO" id="GO:0032259">
    <property type="term" value="P:methylation"/>
    <property type="evidence" value="ECO:0007669"/>
    <property type="project" value="UniProtKB-KW"/>
</dbReference>
<keyword evidence="1" id="KW-0489">Methyltransferase</keyword>
<dbReference type="SUPFAM" id="SSF53335">
    <property type="entry name" value="S-adenosyl-L-methionine-dependent methyltransferases"/>
    <property type="match status" value="1"/>
</dbReference>
<evidence type="ECO:0000313" key="2">
    <source>
        <dbReference type="Proteomes" id="UP000219285"/>
    </source>
</evidence>